<keyword evidence="1" id="KW-1133">Transmembrane helix</keyword>
<gene>
    <name evidence="2" type="ORF">ERS852444_00774</name>
</gene>
<evidence type="ECO:0000313" key="3">
    <source>
        <dbReference type="Proteomes" id="UP000095453"/>
    </source>
</evidence>
<evidence type="ECO:0000313" key="2">
    <source>
        <dbReference type="EMBL" id="CUM85014.1"/>
    </source>
</evidence>
<dbReference type="EMBL" id="CYXX01000004">
    <property type="protein sequence ID" value="CUM85014.1"/>
    <property type="molecule type" value="Genomic_DNA"/>
</dbReference>
<reference evidence="2 3" key="1">
    <citation type="submission" date="2015-09" db="EMBL/GenBank/DDBJ databases">
        <authorList>
            <consortium name="Pathogen Informatics"/>
        </authorList>
    </citation>
    <scope>NUCLEOTIDE SEQUENCE [LARGE SCALE GENOMIC DNA]</scope>
    <source>
        <strain evidence="2 3">2789STDY5608887</strain>
    </source>
</reference>
<accession>A0A173S3J8</accession>
<dbReference type="AlphaFoldDB" id="A0A173S3J8"/>
<feature type="transmembrane region" description="Helical" evidence="1">
    <location>
        <begin position="33"/>
        <end position="57"/>
    </location>
</feature>
<organism evidence="2 3">
    <name type="scientific">Roseburia inulinivorans</name>
    <dbReference type="NCBI Taxonomy" id="360807"/>
    <lineage>
        <taxon>Bacteria</taxon>
        <taxon>Bacillati</taxon>
        <taxon>Bacillota</taxon>
        <taxon>Clostridia</taxon>
        <taxon>Lachnospirales</taxon>
        <taxon>Lachnospiraceae</taxon>
        <taxon>Roseburia</taxon>
    </lineage>
</organism>
<sequence>MKNVRELETYGAILIGCGIMAYTLMLASVDAPVWATIEFVMGTLFMVVGVWCVYLAGMEYDYQMEKRRYRNKR</sequence>
<protein>
    <submittedName>
        <fullName evidence="2">Uncharacterized protein</fullName>
    </submittedName>
</protein>
<name>A0A173S3J8_9FIRM</name>
<keyword evidence="1" id="KW-0472">Membrane</keyword>
<proteinExistence type="predicted"/>
<evidence type="ECO:0000256" key="1">
    <source>
        <dbReference type="SAM" id="Phobius"/>
    </source>
</evidence>
<dbReference type="Proteomes" id="UP000095453">
    <property type="component" value="Unassembled WGS sequence"/>
</dbReference>
<dbReference type="RefSeq" id="WP_055168026.1">
    <property type="nucleotide sequence ID" value="NZ_CYXX01000004.1"/>
</dbReference>
<keyword evidence="1" id="KW-0812">Transmembrane</keyword>
<feature type="transmembrane region" description="Helical" evidence="1">
    <location>
        <begin position="7"/>
        <end position="27"/>
    </location>
</feature>